<dbReference type="OMA" id="STDTYFP"/>
<evidence type="ECO:0000256" key="3">
    <source>
        <dbReference type="ARBA" id="ARBA00022490"/>
    </source>
</evidence>
<sequence length="547" mass="61303">MEVGTVTLPAPHDLHLGCSQFTLKSPAAEVSETMEQGSGEKTNEAAVKLQKVYKSYRTRRRLADSAVVAEELWWQAIDFARLNYSTVSFFNFNKHETAVSRWSRVSLNASKVGKGLSEDEKALQLAFWHWIEAIDPRHRYGHSLHYYYDEWCKSNSGQPFFFWLDIGDGQDVDLQECPRSKLRKHCIKYLGPKERMHYEYVPVDGKIVHKQTGELLDTSKEPEEVKWIFVMSTSKSIYAGRKEKGKFHHSSFLAGGTTLAAGRIKTENGVLKYICDCSGHYLPSDKNLNVFITFLRENGVNPDEIEIHDCSSTDEESQEESGRATKKKIKRDKTRLDETETEAPPDQTVVLQSETSKVDKERESHYISGCLLNLDLEVASAPEETQSVVSDERGTEGFKPIAQLEGHESETQISKAQAQPPPDLTLVIQPETPRIGEARENSYKRTLSGGLQSPKPDVPQKAILQRINSKKAARSYQLGNQLSLKWTTGLGPRIGCVADYPLELRIQALEYVSLSPKGSQTPSPSRSTVSCSSPLGSVAHSCGQYNN</sequence>
<proteinExistence type="predicted"/>
<organism evidence="6 7">
    <name type="scientific">Amborella trichopoda</name>
    <dbReference type="NCBI Taxonomy" id="13333"/>
    <lineage>
        <taxon>Eukaryota</taxon>
        <taxon>Viridiplantae</taxon>
        <taxon>Streptophyta</taxon>
        <taxon>Embryophyta</taxon>
        <taxon>Tracheophyta</taxon>
        <taxon>Spermatophyta</taxon>
        <taxon>Magnoliopsida</taxon>
        <taxon>Amborellales</taxon>
        <taxon>Amborellaceae</taxon>
        <taxon>Amborella</taxon>
    </lineage>
</organism>
<gene>
    <name evidence="6" type="ORF">AMTR_s00040p00177440</name>
</gene>
<dbReference type="OrthoDB" id="7344096at2759"/>
<evidence type="ECO:0000313" key="6">
    <source>
        <dbReference type="EMBL" id="ERN13126.1"/>
    </source>
</evidence>
<dbReference type="GO" id="GO:0005634">
    <property type="term" value="C:nucleus"/>
    <property type="evidence" value="ECO:0007669"/>
    <property type="project" value="UniProtKB-SubCell"/>
</dbReference>
<keyword evidence="3" id="KW-0963">Cytoplasm</keyword>
<dbReference type="GO" id="GO:0005737">
    <property type="term" value="C:cytoplasm"/>
    <property type="evidence" value="ECO:0007669"/>
    <property type="project" value="UniProtKB-SubCell"/>
</dbReference>
<evidence type="ECO:0000313" key="7">
    <source>
        <dbReference type="Proteomes" id="UP000017836"/>
    </source>
</evidence>
<dbReference type="EMBL" id="KI392591">
    <property type="protein sequence ID" value="ERN13126.1"/>
    <property type="molecule type" value="Genomic_DNA"/>
</dbReference>
<evidence type="ECO:0000256" key="2">
    <source>
        <dbReference type="ARBA" id="ARBA00004496"/>
    </source>
</evidence>
<feature type="region of interest" description="Disordered" evidence="5">
    <location>
        <begin position="515"/>
        <end position="547"/>
    </location>
</feature>
<protein>
    <submittedName>
        <fullName evidence="6">Uncharacterized protein</fullName>
    </submittedName>
</protein>
<keyword evidence="7" id="KW-1185">Reference proteome</keyword>
<reference evidence="7" key="1">
    <citation type="journal article" date="2013" name="Science">
        <title>The Amborella genome and the evolution of flowering plants.</title>
        <authorList>
            <consortium name="Amborella Genome Project"/>
        </authorList>
    </citation>
    <scope>NUCLEOTIDE SEQUENCE [LARGE SCALE GENOMIC DNA]</scope>
</reference>
<keyword evidence="4" id="KW-0539">Nucleus</keyword>
<evidence type="ECO:0000256" key="5">
    <source>
        <dbReference type="SAM" id="MobiDB-lite"/>
    </source>
</evidence>
<dbReference type="eggNOG" id="ENOG502QRIN">
    <property type="taxonomic scope" value="Eukaryota"/>
</dbReference>
<dbReference type="PANTHER" id="PTHR31250:SF10">
    <property type="entry name" value="IQ DOMAIN-CONTAINING PROTEIN IQM3"/>
    <property type="match status" value="1"/>
</dbReference>
<dbReference type="KEGG" id="atr:18441364"/>
<dbReference type="InterPro" id="IPR044159">
    <property type="entry name" value="IQM"/>
</dbReference>
<feature type="compositionally biased region" description="Low complexity" evidence="5">
    <location>
        <begin position="522"/>
        <end position="534"/>
    </location>
</feature>
<dbReference type="PROSITE" id="PS50096">
    <property type="entry name" value="IQ"/>
    <property type="match status" value="1"/>
</dbReference>
<dbReference type="Proteomes" id="UP000017836">
    <property type="component" value="Unassembled WGS sequence"/>
</dbReference>
<dbReference type="AlphaFoldDB" id="W1PYR0"/>
<feature type="compositionally biased region" description="Basic residues" evidence="5">
    <location>
        <begin position="324"/>
        <end position="333"/>
    </location>
</feature>
<feature type="region of interest" description="Disordered" evidence="5">
    <location>
        <begin position="310"/>
        <end position="347"/>
    </location>
</feature>
<dbReference type="Gramene" id="ERN13126">
    <property type="protein sequence ID" value="ERN13126"/>
    <property type="gene ID" value="AMTR_s00040p00177440"/>
</dbReference>
<accession>W1PYR0</accession>
<dbReference type="HOGENOM" id="CLU_026344_1_0_1"/>
<evidence type="ECO:0000256" key="1">
    <source>
        <dbReference type="ARBA" id="ARBA00004123"/>
    </source>
</evidence>
<comment type="subcellular location">
    <subcellularLocation>
        <location evidence="2">Cytoplasm</location>
    </subcellularLocation>
    <subcellularLocation>
        <location evidence="1">Nucleus</location>
    </subcellularLocation>
</comment>
<dbReference type="PANTHER" id="PTHR31250">
    <property type="entry name" value="IQ DOMAIN-CONTAINING PROTEIN IQM3"/>
    <property type="match status" value="1"/>
</dbReference>
<evidence type="ECO:0000256" key="4">
    <source>
        <dbReference type="ARBA" id="ARBA00023242"/>
    </source>
</evidence>
<name>W1PYR0_AMBTC</name>